<dbReference type="STRING" id="887144.BJF91_01650"/>
<comment type="caution">
    <text evidence="10">The sequence shown here is derived from an EMBL/GenBank/DDBJ whole genome shotgun (WGS) entry which is preliminary data.</text>
</comment>
<dbReference type="InterPro" id="IPR000326">
    <property type="entry name" value="PAP2/HPO"/>
</dbReference>
<reference evidence="10 11" key="1">
    <citation type="submission" date="2016-09" db="EMBL/GenBank/DDBJ databases">
        <title>Rhizobium oryziradicis sp. nov., isolated from the root of rice.</title>
        <authorList>
            <person name="Zhao J."/>
            <person name="Zhang X."/>
        </authorList>
    </citation>
    <scope>NUCLEOTIDE SEQUENCE [LARGE SCALE GENOMIC DNA]</scope>
    <source>
        <strain evidence="10 11">14971</strain>
    </source>
</reference>
<gene>
    <name evidence="10" type="ORF">BJF91_01650</name>
</gene>
<keyword evidence="3 8" id="KW-0812">Transmembrane</keyword>
<evidence type="ECO:0000256" key="6">
    <source>
        <dbReference type="ARBA" id="ARBA00023136"/>
    </source>
</evidence>
<comment type="subcellular location">
    <subcellularLocation>
        <location evidence="1">Cell membrane</location>
        <topology evidence="1">Multi-pass membrane protein</topology>
    </subcellularLocation>
</comment>
<feature type="transmembrane region" description="Helical" evidence="8">
    <location>
        <begin position="21"/>
        <end position="41"/>
    </location>
</feature>
<dbReference type="PANTHER" id="PTHR14969">
    <property type="entry name" value="SPHINGOSINE-1-PHOSPHATE PHOSPHOHYDROLASE"/>
    <property type="match status" value="1"/>
</dbReference>
<evidence type="ECO:0000256" key="7">
    <source>
        <dbReference type="SAM" id="MobiDB-lite"/>
    </source>
</evidence>
<keyword evidence="4" id="KW-0378">Hydrolase</keyword>
<name>A0A1Q9A2D8_9HYPH</name>
<feature type="domain" description="Phosphatidic acid phosphatase type 2/haloperoxidase" evidence="9">
    <location>
        <begin position="105"/>
        <end position="218"/>
    </location>
</feature>
<dbReference type="SMART" id="SM00014">
    <property type="entry name" value="acidPPc"/>
    <property type="match status" value="1"/>
</dbReference>
<evidence type="ECO:0000259" key="9">
    <source>
        <dbReference type="SMART" id="SM00014"/>
    </source>
</evidence>
<dbReference type="Gene3D" id="1.20.144.10">
    <property type="entry name" value="Phosphatidic acid phosphatase type 2/haloperoxidase"/>
    <property type="match status" value="1"/>
</dbReference>
<dbReference type="SUPFAM" id="SSF48317">
    <property type="entry name" value="Acid phosphatase/Vanadium-dependent haloperoxidase"/>
    <property type="match status" value="1"/>
</dbReference>
<feature type="region of interest" description="Disordered" evidence="7">
    <location>
        <begin position="246"/>
        <end position="269"/>
    </location>
</feature>
<evidence type="ECO:0000256" key="2">
    <source>
        <dbReference type="ARBA" id="ARBA00022475"/>
    </source>
</evidence>
<organism evidence="10 11">
    <name type="scientific">Allorhizobium taibaishanense</name>
    <dbReference type="NCBI Taxonomy" id="887144"/>
    <lineage>
        <taxon>Bacteria</taxon>
        <taxon>Pseudomonadati</taxon>
        <taxon>Pseudomonadota</taxon>
        <taxon>Alphaproteobacteria</taxon>
        <taxon>Hyphomicrobiales</taxon>
        <taxon>Rhizobiaceae</taxon>
        <taxon>Rhizobium/Agrobacterium group</taxon>
        <taxon>Allorhizobium</taxon>
    </lineage>
</organism>
<dbReference type="PANTHER" id="PTHR14969:SF62">
    <property type="entry name" value="DECAPRENYLPHOSPHORYL-5-PHOSPHORIBOSE PHOSPHATASE RV3807C-RELATED"/>
    <property type="match status" value="1"/>
</dbReference>
<evidence type="ECO:0000256" key="3">
    <source>
        <dbReference type="ARBA" id="ARBA00022692"/>
    </source>
</evidence>
<evidence type="ECO:0000256" key="1">
    <source>
        <dbReference type="ARBA" id="ARBA00004651"/>
    </source>
</evidence>
<proteinExistence type="predicted"/>
<dbReference type="GO" id="GO:0005886">
    <property type="term" value="C:plasma membrane"/>
    <property type="evidence" value="ECO:0007669"/>
    <property type="project" value="UniProtKB-SubCell"/>
</dbReference>
<evidence type="ECO:0000313" key="11">
    <source>
        <dbReference type="Proteomes" id="UP000185598"/>
    </source>
</evidence>
<keyword evidence="5 8" id="KW-1133">Transmembrane helix</keyword>
<dbReference type="Pfam" id="PF01569">
    <property type="entry name" value="PAP2"/>
    <property type="match status" value="1"/>
</dbReference>
<evidence type="ECO:0000256" key="4">
    <source>
        <dbReference type="ARBA" id="ARBA00022801"/>
    </source>
</evidence>
<dbReference type="GO" id="GO:0016787">
    <property type="term" value="F:hydrolase activity"/>
    <property type="evidence" value="ECO:0007669"/>
    <property type="project" value="UniProtKB-KW"/>
</dbReference>
<keyword evidence="2" id="KW-1003">Cell membrane</keyword>
<sequence length="269" mass="28878">MGIAMTILARIKTGQRCVPNCRTRLCFVAGASLILLMALQFDTAIGQTGRVTCPFFYRIAALLTRLGESDWCLLASFVIAMQASASSRIAQTAEERCRALFVSLLGCYAFIAIAGSGLAANLLKRAFGRARPDQFSGAGAFDFLPFANSAQFESFPSGHATTIGALMMIGALIAPRYRLGFVIAGLWLGMTRVMVGAHYPSDVVAGLGFGAWFAWIIALSFARRGLVFRQSLENGLVLRQTLIPEPARSHGKPTPPARTPDLTQPMPAA</sequence>
<feature type="transmembrane region" description="Helical" evidence="8">
    <location>
        <begin position="100"/>
        <end position="123"/>
    </location>
</feature>
<evidence type="ECO:0000256" key="8">
    <source>
        <dbReference type="SAM" id="Phobius"/>
    </source>
</evidence>
<protein>
    <recommendedName>
        <fullName evidence="9">Phosphatidic acid phosphatase type 2/haloperoxidase domain-containing protein</fullName>
    </recommendedName>
</protein>
<feature type="transmembrane region" description="Helical" evidence="8">
    <location>
        <begin position="177"/>
        <end position="197"/>
    </location>
</feature>
<dbReference type="EMBL" id="MKIN01000023">
    <property type="protein sequence ID" value="OLP48673.1"/>
    <property type="molecule type" value="Genomic_DNA"/>
</dbReference>
<evidence type="ECO:0000313" key="10">
    <source>
        <dbReference type="EMBL" id="OLP48673.1"/>
    </source>
</evidence>
<dbReference type="AlphaFoldDB" id="A0A1Q9A2D8"/>
<feature type="transmembrane region" description="Helical" evidence="8">
    <location>
        <begin position="203"/>
        <end position="222"/>
    </location>
</feature>
<keyword evidence="11" id="KW-1185">Reference proteome</keyword>
<dbReference type="InterPro" id="IPR036938">
    <property type="entry name" value="PAP2/HPO_sf"/>
</dbReference>
<keyword evidence="6 8" id="KW-0472">Membrane</keyword>
<evidence type="ECO:0000256" key="5">
    <source>
        <dbReference type="ARBA" id="ARBA00022989"/>
    </source>
</evidence>
<accession>A0A1Q9A2D8</accession>
<dbReference type="Proteomes" id="UP000185598">
    <property type="component" value="Unassembled WGS sequence"/>
</dbReference>